<protein>
    <submittedName>
        <fullName evidence="1">Uncharacterized protein</fullName>
    </submittedName>
</protein>
<evidence type="ECO:0000313" key="1">
    <source>
        <dbReference type="EMBL" id="VFJ97260.1"/>
    </source>
</evidence>
<organism evidence="1">
    <name type="scientific">Candidatus Kentrum eta</name>
    <dbReference type="NCBI Taxonomy" id="2126337"/>
    <lineage>
        <taxon>Bacteria</taxon>
        <taxon>Pseudomonadati</taxon>
        <taxon>Pseudomonadota</taxon>
        <taxon>Gammaproteobacteria</taxon>
        <taxon>Candidatus Kentrum</taxon>
    </lineage>
</organism>
<sequence>MDEPLVPRTANSFDYDPMRNQWIVAGFNTANLRLGALVVYQSNNFGRETTFLRNRSENRITNAKIRISLNDSCKRLIVISGKFQRYF</sequence>
<dbReference type="AlphaFoldDB" id="A0A450UXI8"/>
<dbReference type="EMBL" id="CAADFI010000108">
    <property type="protein sequence ID" value="VFJ97260.1"/>
    <property type="molecule type" value="Genomic_DNA"/>
</dbReference>
<proteinExistence type="predicted"/>
<reference evidence="1" key="1">
    <citation type="submission" date="2019-02" db="EMBL/GenBank/DDBJ databases">
        <authorList>
            <person name="Gruber-Vodicka R. H."/>
            <person name="Seah K. B. B."/>
        </authorList>
    </citation>
    <scope>NUCLEOTIDE SEQUENCE</scope>
    <source>
        <strain evidence="2">BECK_SA2B12</strain>
        <strain evidence="1">BECK_SA2B20</strain>
    </source>
</reference>
<name>A0A450UXI8_9GAMM</name>
<gene>
    <name evidence="1" type="ORF">BECKH772B_GA0070898_101081</name>
    <name evidence="2" type="ORF">BECKH772C_GA0070978_101061</name>
</gene>
<evidence type="ECO:0000313" key="2">
    <source>
        <dbReference type="EMBL" id="VFK02861.1"/>
    </source>
</evidence>
<accession>A0A450UXI8</accession>
<dbReference type="EMBL" id="CAADFJ010000106">
    <property type="protein sequence ID" value="VFK02861.1"/>
    <property type="molecule type" value="Genomic_DNA"/>
</dbReference>